<evidence type="ECO:0000313" key="2">
    <source>
        <dbReference type="EMBL" id="ROO27832.1"/>
    </source>
</evidence>
<reference evidence="2 3" key="1">
    <citation type="submission" date="2013-10" db="EMBL/GenBank/DDBJ databases">
        <title>Salinisphaera orenii MK-B5 Genome Sequencing.</title>
        <authorList>
            <person name="Lai Q."/>
            <person name="Li C."/>
            <person name="Shao Z."/>
        </authorList>
    </citation>
    <scope>NUCLEOTIDE SEQUENCE [LARGE SCALE GENOMIC DNA]</scope>
    <source>
        <strain evidence="2 3">MK-B5</strain>
    </source>
</reference>
<evidence type="ECO:0000313" key="3">
    <source>
        <dbReference type="Proteomes" id="UP000283993"/>
    </source>
</evidence>
<name>A0A423PQI9_9GAMM</name>
<comment type="caution">
    <text evidence="2">The sequence shown here is derived from an EMBL/GenBank/DDBJ whole genome shotgun (WGS) entry which is preliminary data.</text>
</comment>
<accession>A0A423PQI9</accession>
<organism evidence="2 3">
    <name type="scientific">Salinisphaera orenii MK-B5</name>
    <dbReference type="NCBI Taxonomy" id="856730"/>
    <lineage>
        <taxon>Bacteria</taxon>
        <taxon>Pseudomonadati</taxon>
        <taxon>Pseudomonadota</taxon>
        <taxon>Gammaproteobacteria</taxon>
        <taxon>Salinisphaerales</taxon>
        <taxon>Salinisphaeraceae</taxon>
        <taxon>Salinisphaera</taxon>
    </lineage>
</organism>
<evidence type="ECO:0000256" key="1">
    <source>
        <dbReference type="SAM" id="Phobius"/>
    </source>
</evidence>
<dbReference type="AlphaFoldDB" id="A0A423PQI9"/>
<keyword evidence="1" id="KW-0472">Membrane</keyword>
<keyword evidence="1" id="KW-1133">Transmembrane helix</keyword>
<gene>
    <name evidence="2" type="ORF">SAOR_07080</name>
</gene>
<protein>
    <submittedName>
        <fullName evidence="2">Uncharacterized protein</fullName>
    </submittedName>
</protein>
<feature type="transmembrane region" description="Helical" evidence="1">
    <location>
        <begin position="7"/>
        <end position="26"/>
    </location>
</feature>
<keyword evidence="3" id="KW-1185">Reference proteome</keyword>
<dbReference type="Proteomes" id="UP000283993">
    <property type="component" value="Unassembled WGS sequence"/>
</dbReference>
<proteinExistence type="predicted"/>
<keyword evidence="1" id="KW-0812">Transmembrane</keyword>
<dbReference type="EMBL" id="AYKH01000012">
    <property type="protein sequence ID" value="ROO27832.1"/>
    <property type="molecule type" value="Genomic_DNA"/>
</dbReference>
<sequence length="89" mass="10371">MSEQMQVFFVVFFIVFLFAIIIFPYFCKIGDYAVLLTTMLRWQTPKVITDSVHDECAGTRAFREKAKQAKKAVHLAGKPLMYNFDTCFF</sequence>